<dbReference type="RefSeq" id="WP_055085672.1">
    <property type="nucleotide sequence ID" value="NZ_CXSU01000012.1"/>
</dbReference>
<sequence length="91" mass="9560">MACHTTRIIPEDAWIKIKEADVTAFTFQSLPTKVQHTAGPAPTSEDGVVGYDNAAGGIAIPLAQLAPGIEDANRIWVSFDDFGGPVAVTHA</sequence>
<keyword evidence="2" id="KW-1185">Reference proteome</keyword>
<gene>
    <name evidence="1" type="ORF">JDO7802_02303</name>
</gene>
<evidence type="ECO:0000313" key="1">
    <source>
        <dbReference type="EMBL" id="CTQ50283.1"/>
    </source>
</evidence>
<dbReference type="EMBL" id="CXSU01000012">
    <property type="protein sequence ID" value="CTQ50283.1"/>
    <property type="molecule type" value="Genomic_DNA"/>
</dbReference>
<evidence type="ECO:0000313" key="2">
    <source>
        <dbReference type="Proteomes" id="UP000049222"/>
    </source>
</evidence>
<name>A0A0M6YL82_9RHOB</name>
<dbReference type="STRING" id="420998.JDO7802_02303"/>
<dbReference type="Proteomes" id="UP000049222">
    <property type="component" value="Unassembled WGS sequence"/>
</dbReference>
<accession>A0A0M6YL82</accession>
<dbReference type="AlphaFoldDB" id="A0A0M6YL82"/>
<reference evidence="1 2" key="1">
    <citation type="submission" date="2015-07" db="EMBL/GenBank/DDBJ databases">
        <authorList>
            <person name="Noorani M."/>
        </authorList>
    </citation>
    <scope>NUCLEOTIDE SEQUENCE [LARGE SCALE GENOMIC DNA]</scope>
    <source>
        <strain evidence="1 2">CECT 7802</strain>
    </source>
</reference>
<proteinExistence type="predicted"/>
<organism evidence="1 2">
    <name type="scientific">Jannaschia donghaensis</name>
    <dbReference type="NCBI Taxonomy" id="420998"/>
    <lineage>
        <taxon>Bacteria</taxon>
        <taxon>Pseudomonadati</taxon>
        <taxon>Pseudomonadota</taxon>
        <taxon>Alphaproteobacteria</taxon>
        <taxon>Rhodobacterales</taxon>
        <taxon>Roseobacteraceae</taxon>
        <taxon>Jannaschia</taxon>
    </lineage>
</organism>
<protein>
    <submittedName>
        <fullName evidence="1">Uncharacterized protein</fullName>
    </submittedName>
</protein>